<dbReference type="PANTHER" id="PTHR20898">
    <property type="entry name" value="DAEDALUS ON 3-RELATED-RELATED"/>
    <property type="match status" value="1"/>
</dbReference>
<sequence>MRALSFTSLYLLLLGILLRSSSSSAWRSFKVVFTRFEFEPNAKFLDVRLEVENDDENSALNAVINVLQPLDDVELSISIGLQGELGNYTNIVSRSTNFCKMLKDRSAEPLIRIIYQDMLRFGKLFKECPLPKGTYTLRGYHIDEELLPSFLPETNFQFGLQLTQAKGQEIFHGTLHGRIDKSKGFNNLKMFSLG</sequence>
<dbReference type="SMART" id="SM00697">
    <property type="entry name" value="DM8"/>
    <property type="match status" value="1"/>
</dbReference>
<feature type="signal peptide" evidence="2">
    <location>
        <begin position="1"/>
        <end position="25"/>
    </location>
</feature>
<dbReference type="SUPFAM" id="SSF63707">
    <property type="entry name" value="Ganglioside M2 (gm2) activator"/>
    <property type="match status" value="1"/>
</dbReference>
<evidence type="ECO:0000313" key="4">
    <source>
        <dbReference type="RefSeq" id="XP_034101955.1"/>
    </source>
</evidence>
<dbReference type="PANTHER" id="PTHR20898:SF1">
    <property type="entry name" value="MD-2-RELATED LIPID-RECOGNITION DOMAIN-CONTAINING PROTEIN"/>
    <property type="match status" value="1"/>
</dbReference>
<dbReference type="RefSeq" id="XP_034101955.1">
    <property type="nucleotide sequence ID" value="XM_034246064.2"/>
</dbReference>
<proteinExistence type="predicted"/>
<keyword evidence="3" id="KW-1185">Reference proteome</keyword>
<evidence type="ECO:0000256" key="2">
    <source>
        <dbReference type="SAM" id="SignalP"/>
    </source>
</evidence>
<gene>
    <name evidence="4" type="primary">LOC117566524</name>
</gene>
<name>A0A6P8WU78_DROAB</name>
<dbReference type="OrthoDB" id="8186735at2759"/>
<reference evidence="4" key="1">
    <citation type="submission" date="2025-08" db="UniProtKB">
        <authorList>
            <consortium name="RefSeq"/>
        </authorList>
    </citation>
    <scope>IDENTIFICATION</scope>
    <source>
        <strain evidence="4">15112-1751.03</strain>
        <tissue evidence="4">Whole Adult</tissue>
    </source>
</reference>
<dbReference type="Proteomes" id="UP000515160">
    <property type="component" value="Chromosome 3"/>
</dbReference>
<dbReference type="GeneID" id="117566524"/>
<keyword evidence="1 2" id="KW-0732">Signal</keyword>
<dbReference type="Gene3D" id="2.70.220.10">
    <property type="entry name" value="Ganglioside GM2 activator"/>
    <property type="match status" value="1"/>
</dbReference>
<evidence type="ECO:0000256" key="1">
    <source>
        <dbReference type="ARBA" id="ARBA00022729"/>
    </source>
</evidence>
<dbReference type="InterPro" id="IPR010512">
    <property type="entry name" value="DUF1091"/>
</dbReference>
<organism evidence="3 4">
    <name type="scientific">Drosophila albomicans</name>
    <name type="common">Fruit fly</name>
    <dbReference type="NCBI Taxonomy" id="7291"/>
    <lineage>
        <taxon>Eukaryota</taxon>
        <taxon>Metazoa</taxon>
        <taxon>Ecdysozoa</taxon>
        <taxon>Arthropoda</taxon>
        <taxon>Hexapoda</taxon>
        <taxon>Insecta</taxon>
        <taxon>Pterygota</taxon>
        <taxon>Neoptera</taxon>
        <taxon>Endopterygota</taxon>
        <taxon>Diptera</taxon>
        <taxon>Brachycera</taxon>
        <taxon>Muscomorpha</taxon>
        <taxon>Ephydroidea</taxon>
        <taxon>Drosophilidae</taxon>
        <taxon>Drosophila</taxon>
    </lineage>
</organism>
<dbReference type="AlphaFoldDB" id="A0A6P8WU78"/>
<evidence type="ECO:0000313" key="3">
    <source>
        <dbReference type="Proteomes" id="UP000515160"/>
    </source>
</evidence>
<dbReference type="InterPro" id="IPR036846">
    <property type="entry name" value="GM2-AP_sf"/>
</dbReference>
<protein>
    <submittedName>
        <fullName evidence="4">Uncharacterized protein LOC117566524</fullName>
    </submittedName>
</protein>
<dbReference type="Pfam" id="PF06477">
    <property type="entry name" value="DUF1091"/>
    <property type="match status" value="1"/>
</dbReference>
<feature type="chain" id="PRO_5028335507" evidence="2">
    <location>
        <begin position="26"/>
        <end position="194"/>
    </location>
</feature>
<accession>A0A6P8WU78</accession>